<feature type="compositionally biased region" description="Low complexity" evidence="1">
    <location>
        <begin position="528"/>
        <end position="569"/>
    </location>
</feature>
<feature type="compositionally biased region" description="Polar residues" evidence="1">
    <location>
        <begin position="439"/>
        <end position="456"/>
    </location>
</feature>
<dbReference type="GO" id="GO:0005524">
    <property type="term" value="F:ATP binding"/>
    <property type="evidence" value="ECO:0007669"/>
    <property type="project" value="InterPro"/>
</dbReference>
<gene>
    <name evidence="3" type="ORF">BB558_003798</name>
</gene>
<dbReference type="InterPro" id="IPR003959">
    <property type="entry name" value="ATPase_AAA_core"/>
</dbReference>
<dbReference type="InterPro" id="IPR027417">
    <property type="entry name" value="P-loop_NTPase"/>
</dbReference>
<organism evidence="3 4">
    <name type="scientific">Smittium angustum</name>
    <dbReference type="NCBI Taxonomy" id="133377"/>
    <lineage>
        <taxon>Eukaryota</taxon>
        <taxon>Fungi</taxon>
        <taxon>Fungi incertae sedis</taxon>
        <taxon>Zoopagomycota</taxon>
        <taxon>Kickxellomycotina</taxon>
        <taxon>Harpellomycetes</taxon>
        <taxon>Harpellales</taxon>
        <taxon>Legeriomycetaceae</taxon>
        <taxon>Smittium</taxon>
    </lineage>
</organism>
<evidence type="ECO:0000313" key="4">
    <source>
        <dbReference type="Proteomes" id="UP000245591"/>
    </source>
</evidence>
<feature type="region of interest" description="Disordered" evidence="1">
    <location>
        <begin position="23"/>
        <end position="53"/>
    </location>
</feature>
<dbReference type="GO" id="GO:0005634">
    <property type="term" value="C:nucleus"/>
    <property type="evidence" value="ECO:0007669"/>
    <property type="project" value="TreeGrafter"/>
</dbReference>
<feature type="non-terminal residue" evidence="3">
    <location>
        <position position="1"/>
    </location>
</feature>
<name>A0A2U1J4Z8_SMIAN</name>
<dbReference type="Pfam" id="PF00004">
    <property type="entry name" value="AAA"/>
    <property type="match status" value="1"/>
</dbReference>
<dbReference type="Gene3D" id="3.40.50.300">
    <property type="entry name" value="P-loop containing nucleotide triphosphate hydrolases"/>
    <property type="match status" value="1"/>
</dbReference>
<accession>A0A2U1J4Z8</accession>
<dbReference type="GO" id="GO:0003677">
    <property type="term" value="F:DNA binding"/>
    <property type="evidence" value="ECO:0007669"/>
    <property type="project" value="TreeGrafter"/>
</dbReference>
<proteinExistence type="predicted"/>
<dbReference type="GO" id="GO:0016887">
    <property type="term" value="F:ATP hydrolysis activity"/>
    <property type="evidence" value="ECO:0007669"/>
    <property type="project" value="InterPro"/>
</dbReference>
<dbReference type="PANTHER" id="PTHR23389:SF21">
    <property type="entry name" value="ATPASE FAMILY AAA DOMAIN-CONTAINING PROTEIN 5"/>
    <property type="match status" value="1"/>
</dbReference>
<feature type="compositionally biased region" description="Basic residues" evidence="1">
    <location>
        <begin position="501"/>
        <end position="511"/>
    </location>
</feature>
<dbReference type="SUPFAM" id="SSF52540">
    <property type="entry name" value="P-loop containing nucleoside triphosphate hydrolases"/>
    <property type="match status" value="1"/>
</dbReference>
<feature type="region of interest" description="Disordered" evidence="1">
    <location>
        <begin position="608"/>
        <end position="654"/>
    </location>
</feature>
<evidence type="ECO:0000313" key="3">
    <source>
        <dbReference type="EMBL" id="PWA00156.1"/>
    </source>
</evidence>
<feature type="region of interest" description="Disordered" evidence="1">
    <location>
        <begin position="500"/>
        <end position="579"/>
    </location>
</feature>
<feature type="region of interest" description="Disordered" evidence="1">
    <location>
        <begin position="185"/>
        <end position="204"/>
    </location>
</feature>
<dbReference type="Proteomes" id="UP000245591">
    <property type="component" value="Unassembled WGS sequence"/>
</dbReference>
<feature type="compositionally biased region" description="Polar residues" evidence="1">
    <location>
        <begin position="513"/>
        <end position="523"/>
    </location>
</feature>
<keyword evidence="4" id="KW-1185">Reference proteome</keyword>
<sequence length="1403" mass="159030">HKMSSRSTEPSFNNIPTVWNSLVQNKGPNLNPTTTNNLPPAQKKSKISKLKKEPPLKHIETLPINPQLNTIKKIRLRYSSTPPSFSTSSPLLSKSQNSTHAIENTKPIEILETNFFTKDGVLNKRNFLSQENSIENLKKHDIPTSISSNKFDIENKNSDSTEKTPISYFFLHSSKKKEIEKKKKDSCKEITPTPTKEKTNSKRQAFSGDISEIKVITESDRKRFKEANKKIAFESLTPWPGEIFGNNEHVSTNILILPKISIPTNISQHNSIVKNDIQPKNKNFFLDYPNRKIPICQDKHQLLEEHKKPLSENNSIKIENKLEIPIVSINRNLENSDYIKAWQSVYDSIPVNHKHLERLILSIIGKFNPKFDSITPPNTKLLTEKYAPSNILEIIGNDDQVENLAKWMKSSLLTNKTTLSSTSSSCSIKNPIDVDHPENYQSDENFSNGKYGSIPSTQEQTKTKKEKTPRLKSIFRNRYSKTNNLDTNLKAADLNSADKYPKKKHTVKKNFKTSNHNDCSSDINIEDSFSIPSESQSSSQDSWMSNSGSVSSNWNGSNSSSEKSIYSDNEISLDSDSDCKDEPLYEIMNRQNKIINVESSFLFPKNKDIPGLEKSQSKGPTFTKTKNLKKKTGSKKSILPKDKKSNDGGEKNEDITSLLETNGFTPEEIEFFFNYKFDSPNQITGRKHVFGSNTKVNKYNQSIVSIEKHDIFDSLDSKQSLGDCGMVLLLGPSGSGKTAAVYAIAREHNYAVHEIHAGELRSGKALMAQLSELVKSHVVSRNSKFFNKSVANPNEIIDLENNGKSSCGSIGEPNQVLILLEQIDILFEQDSGMFAALELIATNSKRPIIATSSSKLNLSGNFGFSKVFEFKMPSIDQLVPYMNLILYNECGLMLNPRIASEVCNLLSCNLWRIMTWLGEYTSKMKQIGCIQNSSFLDTCGFLDLQTKTQSKAIRKMDTTQQSLCFEEYVFADVAGYVFRNNLGSLVYSKPTRINGNCNTPSFQIEKEQQNNLQRTLNTHVYRDSYRIWSEYLNKPLSQSCTQKYTLNPDEIKQTCDFKGNREKRKEMLLNLELLDKYSKHSDNFVQADIMISSKPERQEEFLEHTYLFESGFSFPSALLSVNYVGLDSRLSCNSTQTTASSLDLPLEYYEMLQEYTDTLSYTHETENRVDYQKMDTELMNNSEDILPKSLRECGLFIEKVLVAPKGNIQRVAKEWYGNTKVHTGSENANLDGFDQNGLEFQCDKNGANNIVSMDALDESGNMLELDQNQKNPLSESSNLVEKYVNLETFDSEKSKYKCLVNSSIYYLVAQKETNMEYLPYLLLLAKKEGEVRALTKEGQDVSSKPSENLSAGNTSDKALQENVYNGMGRRTTRSSRLSMQKKKSHLHWIDDESLNHIINFQSL</sequence>
<feature type="compositionally biased region" description="Polar residues" evidence="1">
    <location>
        <begin position="1340"/>
        <end position="1356"/>
    </location>
</feature>
<evidence type="ECO:0000259" key="2">
    <source>
        <dbReference type="Pfam" id="PF00004"/>
    </source>
</evidence>
<feature type="compositionally biased region" description="Low complexity" evidence="1">
    <location>
        <begin position="28"/>
        <end position="40"/>
    </location>
</feature>
<comment type="caution">
    <text evidence="3">The sequence shown here is derived from an EMBL/GenBank/DDBJ whole genome shotgun (WGS) entry which is preliminary data.</text>
</comment>
<feature type="compositionally biased region" description="Basic and acidic residues" evidence="1">
    <location>
        <begin position="639"/>
        <end position="654"/>
    </location>
</feature>
<dbReference type="EMBL" id="MBFU01000357">
    <property type="protein sequence ID" value="PWA00156.1"/>
    <property type="molecule type" value="Genomic_DNA"/>
</dbReference>
<evidence type="ECO:0000256" key="1">
    <source>
        <dbReference type="SAM" id="MobiDB-lite"/>
    </source>
</evidence>
<feature type="region of interest" description="Disordered" evidence="1">
    <location>
        <begin position="419"/>
        <end position="479"/>
    </location>
</feature>
<feature type="region of interest" description="Disordered" evidence="1">
    <location>
        <begin position="1336"/>
        <end position="1356"/>
    </location>
</feature>
<dbReference type="PANTHER" id="PTHR23389">
    <property type="entry name" value="CHROMOSOME TRANSMISSION FIDELITY FACTOR 18"/>
    <property type="match status" value="1"/>
</dbReference>
<reference evidence="3 4" key="1">
    <citation type="journal article" date="2018" name="MBio">
        <title>Comparative Genomics Reveals the Core Gene Toolbox for the Fungus-Insect Symbiosis.</title>
        <authorList>
            <person name="Wang Y."/>
            <person name="Stata M."/>
            <person name="Wang W."/>
            <person name="Stajich J.E."/>
            <person name="White M.M."/>
            <person name="Moncalvo J.M."/>
        </authorList>
    </citation>
    <scope>NUCLEOTIDE SEQUENCE [LARGE SCALE GENOMIC DNA]</scope>
    <source>
        <strain evidence="3 4">AUS-126-30</strain>
    </source>
</reference>
<feature type="domain" description="ATPase AAA-type core" evidence="2">
    <location>
        <begin position="727"/>
        <end position="787"/>
    </location>
</feature>
<protein>
    <recommendedName>
        <fullName evidence="2">ATPase AAA-type core domain-containing protein</fullName>
    </recommendedName>
</protein>